<evidence type="ECO:0000256" key="4">
    <source>
        <dbReference type="ARBA" id="ARBA00022801"/>
    </source>
</evidence>
<gene>
    <name evidence="10" type="ORF">cand_002300</name>
</gene>
<dbReference type="VEuPathDB" id="CryptoDB:cand_002300"/>
<dbReference type="InterPro" id="IPR050626">
    <property type="entry name" value="Peptidase_M16"/>
</dbReference>
<dbReference type="Proteomes" id="UP000186804">
    <property type="component" value="Unassembled WGS sequence"/>
</dbReference>
<evidence type="ECO:0000256" key="5">
    <source>
        <dbReference type="ARBA" id="ARBA00022833"/>
    </source>
</evidence>
<feature type="domain" description="Peptidase M16 C-terminal" evidence="9">
    <location>
        <begin position="263"/>
        <end position="471"/>
    </location>
</feature>
<keyword evidence="4" id="KW-0378">Hydrolase</keyword>
<dbReference type="RefSeq" id="XP_067067745.1">
    <property type="nucleotide sequence ID" value="XM_067210478.1"/>
</dbReference>
<dbReference type="Gene3D" id="3.30.830.10">
    <property type="entry name" value="Metalloenzyme, LuxS/M16 peptidase-like"/>
    <property type="match status" value="4"/>
</dbReference>
<dbReference type="PANTHER" id="PTHR43690">
    <property type="entry name" value="NARDILYSIN"/>
    <property type="match status" value="1"/>
</dbReference>
<sequence length="1242" mass="139934">MQFLHIIYLICLFANFNSCKGLKSEISKKLQAHSIIDKANASEAFLASFSNKKKRWSRNLINEDLMKEGASLESFSSLGKLSPNTEIDYFTAENGISILLISDRGSREAAFAYSIGCGFYQDPDNLPGLAHLMEHVTFLGSEQHPNATEWDEFLSTNGGIANAYTTSDLTVYYVLSPPRKLKLILDYFTTMLKSPIMDEKTVTAEINAVNQEHEKNIPNIIRLMLELALFQAPQNSPARKFGTGNFDTLFKNPKEKNINVTAALKELHNSCYTSDNISLVIKGPYNLSILKEIAEQAVNVIPSSKATAGIATIEDRTSSRPYSSTKIDNSVIIPSDFNNIGFSTVDSLGELEKIIHEEPVVSKLIKIKRGNSSPPLIMIYWPDESNSMTLMHESAEWQIFSFIKYYIENKGGNSLYTQLYNKGLAHKIEFFDHITTKYSIIGILITASDTNDETTQKIANLVTNYMDILSNKVKHEDNWLNSFYQNYTKMANIDFKYEETRNTAELVSQSAENLLIFPKEPEIAISAYHTPNKFLSENNLSELQKKVLISLVDTLTPNRASIIKLSDEDFSSKSSEEIRFFEPYDIKYTLQDLHISPSVNELESMNIDEILSCVPKNLSIINLNETNCPSYQENGRTVSGTKILSVYEPCCIYTDEKLAIFWKGPIHKVPAIHLTFVQRLASSFINNNISGIIYAKIHAIVMDKRYQEVIAPFSACGATTISDFNRGRFITAIDAYSSNFGHIINGIKNSYPFGNKKPTEIEFNKALSNFKSQISSFSDVLAYEVGIDIASSIYLSNYYSKIELRDAILKLNINYLDYLHHIDENFSEGYVDALIVGNIDSINSHEYVKLIYDHAIQKPISYEECVHDGVLDLPADIIVTAKNPISSDYNNAIVANFLTPPVDLLDTSIYSTIGELISVPFYDTVRTSWQDGYVAFAGVSMATPSMVLVGAVQSADRSLNTLECHIFDALKKIFHSLKKQFDSEQGLIDFHKRVKWFGPASQSVQKLETLSSYVAHFSKMIISHEICFYKGDLIETATDIFLKKPIFTFEKLGSLIEPSKNRRLVIVQLEGQSDDAISSTSISSNSLISDTNQRISSNQITPPPTDEQCHDILNEQLSSVIKIKLEDKSQITNLNLNGKLRATRSQLSYSKNQNYSIYNDKFQCSVRINNAKDASGTSDKEIKSLMNIFISKRFSSLHNIKESEYINSVQNILREKKSHNENLYIRCKDNYSNKHTYCGCKG</sequence>
<evidence type="ECO:0000256" key="3">
    <source>
        <dbReference type="ARBA" id="ARBA00022723"/>
    </source>
</evidence>
<evidence type="ECO:0000256" key="6">
    <source>
        <dbReference type="ARBA" id="ARBA00023049"/>
    </source>
</evidence>
<organism evidence="10 11">
    <name type="scientific">Cryptosporidium andersoni</name>
    <dbReference type="NCBI Taxonomy" id="117008"/>
    <lineage>
        <taxon>Eukaryota</taxon>
        <taxon>Sar</taxon>
        <taxon>Alveolata</taxon>
        <taxon>Apicomplexa</taxon>
        <taxon>Conoidasida</taxon>
        <taxon>Coccidia</taxon>
        <taxon>Eucoccidiorida</taxon>
        <taxon>Eimeriorina</taxon>
        <taxon>Cryptosporidiidae</taxon>
        <taxon>Cryptosporidium</taxon>
    </lineage>
</organism>
<dbReference type="GeneID" id="92364415"/>
<dbReference type="AlphaFoldDB" id="A0A1J4MR28"/>
<evidence type="ECO:0000313" key="10">
    <source>
        <dbReference type="EMBL" id="OII75899.1"/>
    </source>
</evidence>
<feature type="domain" description="Peptidase M16 N-terminal" evidence="8">
    <location>
        <begin position="98"/>
        <end position="217"/>
    </location>
</feature>
<evidence type="ECO:0000256" key="7">
    <source>
        <dbReference type="SAM" id="SignalP"/>
    </source>
</evidence>
<feature type="signal peptide" evidence="7">
    <location>
        <begin position="1"/>
        <end position="21"/>
    </location>
</feature>
<dbReference type="PANTHER" id="PTHR43690:SF18">
    <property type="entry name" value="INSULIN-DEGRADING ENZYME-RELATED"/>
    <property type="match status" value="1"/>
</dbReference>
<evidence type="ECO:0000259" key="9">
    <source>
        <dbReference type="Pfam" id="PF05193"/>
    </source>
</evidence>
<evidence type="ECO:0000256" key="2">
    <source>
        <dbReference type="ARBA" id="ARBA00022670"/>
    </source>
</evidence>
<keyword evidence="7" id="KW-0732">Signal</keyword>
<accession>A0A1J4MR28</accession>
<keyword evidence="11" id="KW-1185">Reference proteome</keyword>
<dbReference type="GO" id="GO:0046872">
    <property type="term" value="F:metal ion binding"/>
    <property type="evidence" value="ECO:0007669"/>
    <property type="project" value="UniProtKB-KW"/>
</dbReference>
<dbReference type="GO" id="GO:0006508">
    <property type="term" value="P:proteolysis"/>
    <property type="evidence" value="ECO:0007669"/>
    <property type="project" value="UniProtKB-KW"/>
</dbReference>
<keyword evidence="2" id="KW-0645">Protease</keyword>
<proteinExistence type="inferred from homology"/>
<evidence type="ECO:0000313" key="11">
    <source>
        <dbReference type="Proteomes" id="UP000186804"/>
    </source>
</evidence>
<dbReference type="EMBL" id="LRBS01000072">
    <property type="protein sequence ID" value="OII75899.1"/>
    <property type="molecule type" value="Genomic_DNA"/>
</dbReference>
<keyword evidence="5" id="KW-0862">Zinc</keyword>
<dbReference type="Pfam" id="PF05193">
    <property type="entry name" value="Peptidase_M16_C"/>
    <property type="match status" value="1"/>
</dbReference>
<feature type="chain" id="PRO_5012181905" evidence="7">
    <location>
        <begin position="22"/>
        <end position="1242"/>
    </location>
</feature>
<dbReference type="InterPro" id="IPR007863">
    <property type="entry name" value="Peptidase_M16_C"/>
</dbReference>
<dbReference type="GO" id="GO:0008237">
    <property type="term" value="F:metallopeptidase activity"/>
    <property type="evidence" value="ECO:0007669"/>
    <property type="project" value="UniProtKB-KW"/>
</dbReference>
<dbReference type="Pfam" id="PF00675">
    <property type="entry name" value="Peptidase_M16"/>
    <property type="match status" value="1"/>
</dbReference>
<dbReference type="SUPFAM" id="SSF63411">
    <property type="entry name" value="LuxS/MPP-like metallohydrolase"/>
    <property type="match status" value="3"/>
</dbReference>
<evidence type="ECO:0000256" key="1">
    <source>
        <dbReference type="ARBA" id="ARBA00007261"/>
    </source>
</evidence>
<dbReference type="OrthoDB" id="952271at2759"/>
<keyword evidence="6" id="KW-0482">Metalloprotease</keyword>
<comment type="similarity">
    <text evidence="1">Belongs to the peptidase M16 family.</text>
</comment>
<dbReference type="InterPro" id="IPR011249">
    <property type="entry name" value="Metalloenz_LuxS/M16"/>
</dbReference>
<reference evidence="10 11" key="1">
    <citation type="submission" date="2016-10" db="EMBL/GenBank/DDBJ databases">
        <title>Reductive evolution of mitochondrial metabolism and differential evolution of invasion-related proteins in Cryptosporidium.</title>
        <authorList>
            <person name="Liu S."/>
            <person name="Roellig D.M."/>
            <person name="Guo Y."/>
            <person name="Li N."/>
            <person name="Frace M.A."/>
            <person name="Tang K."/>
            <person name="Zhang L."/>
            <person name="Feng Y."/>
            <person name="Xiao L."/>
        </authorList>
    </citation>
    <scope>NUCLEOTIDE SEQUENCE [LARGE SCALE GENOMIC DNA]</scope>
    <source>
        <strain evidence="10">30847</strain>
    </source>
</reference>
<dbReference type="InterPro" id="IPR011765">
    <property type="entry name" value="Pept_M16_N"/>
</dbReference>
<evidence type="ECO:0000259" key="8">
    <source>
        <dbReference type="Pfam" id="PF00675"/>
    </source>
</evidence>
<name>A0A1J4MR28_9CRYT</name>
<comment type="caution">
    <text evidence="10">The sequence shown here is derived from an EMBL/GenBank/DDBJ whole genome shotgun (WGS) entry which is preliminary data.</text>
</comment>
<keyword evidence="3" id="KW-0479">Metal-binding</keyword>
<protein>
    <submittedName>
        <fullName evidence="10">Insulysin</fullName>
    </submittedName>
</protein>